<feature type="region of interest" description="Disordered" evidence="1">
    <location>
        <begin position="1"/>
        <end position="20"/>
    </location>
</feature>
<reference evidence="2 3" key="1">
    <citation type="submission" date="2019-02" db="EMBL/GenBank/DDBJ databases">
        <title>Deep-cultivation of Planctomycetes and their phenomic and genomic characterization uncovers novel biology.</title>
        <authorList>
            <person name="Wiegand S."/>
            <person name="Jogler M."/>
            <person name="Boedeker C."/>
            <person name="Pinto D."/>
            <person name="Vollmers J."/>
            <person name="Rivas-Marin E."/>
            <person name="Kohn T."/>
            <person name="Peeters S.H."/>
            <person name="Heuer A."/>
            <person name="Rast P."/>
            <person name="Oberbeckmann S."/>
            <person name="Bunk B."/>
            <person name="Jeske O."/>
            <person name="Meyerdierks A."/>
            <person name="Storesund J.E."/>
            <person name="Kallscheuer N."/>
            <person name="Luecker S."/>
            <person name="Lage O.M."/>
            <person name="Pohl T."/>
            <person name="Merkel B.J."/>
            <person name="Hornburger P."/>
            <person name="Mueller R.-W."/>
            <person name="Bruemmer F."/>
            <person name="Labrenz M."/>
            <person name="Spormann A.M."/>
            <person name="Op den Camp H."/>
            <person name="Overmann J."/>
            <person name="Amann R."/>
            <person name="Jetten M.S.M."/>
            <person name="Mascher T."/>
            <person name="Medema M.H."/>
            <person name="Devos D.P."/>
            <person name="Kaster A.-K."/>
            <person name="Ovreas L."/>
            <person name="Rohde M."/>
            <person name="Galperin M.Y."/>
            <person name="Jogler C."/>
        </authorList>
    </citation>
    <scope>NUCLEOTIDE SEQUENCE [LARGE SCALE GENOMIC DNA]</scope>
    <source>
        <strain evidence="2 3">Pla133</strain>
    </source>
</reference>
<dbReference type="AlphaFoldDB" id="A0A518BK80"/>
<dbReference type="Pfam" id="PF13692">
    <property type="entry name" value="Glyco_trans_1_4"/>
    <property type="match status" value="1"/>
</dbReference>
<organism evidence="2 3">
    <name type="scientific">Engelhardtia mirabilis</name>
    <dbReference type="NCBI Taxonomy" id="2528011"/>
    <lineage>
        <taxon>Bacteria</taxon>
        <taxon>Pseudomonadati</taxon>
        <taxon>Planctomycetota</taxon>
        <taxon>Planctomycetia</taxon>
        <taxon>Planctomycetia incertae sedis</taxon>
        <taxon>Engelhardtia</taxon>
    </lineage>
</organism>
<dbReference type="SUPFAM" id="SSF53756">
    <property type="entry name" value="UDP-Glycosyltransferase/glycogen phosphorylase"/>
    <property type="match status" value="1"/>
</dbReference>
<evidence type="ECO:0000313" key="2">
    <source>
        <dbReference type="EMBL" id="QDU67382.1"/>
    </source>
</evidence>
<dbReference type="Proteomes" id="UP000316921">
    <property type="component" value="Chromosome"/>
</dbReference>
<keyword evidence="2" id="KW-0808">Transferase</keyword>
<feature type="compositionally biased region" description="Polar residues" evidence="1">
    <location>
        <begin position="1"/>
        <end position="15"/>
    </location>
</feature>
<keyword evidence="2" id="KW-0328">Glycosyltransferase</keyword>
<protein>
    <submittedName>
        <fullName evidence="2">Teichuronic acid biosynthesis glycosyltransferase TuaH</fullName>
        <ecNumber evidence="2">2.4.-.-</ecNumber>
    </submittedName>
</protein>
<gene>
    <name evidence="2" type="primary">tuaH</name>
    <name evidence="2" type="ORF">Pla133_24640</name>
</gene>
<evidence type="ECO:0000256" key="1">
    <source>
        <dbReference type="SAM" id="MobiDB-lite"/>
    </source>
</evidence>
<dbReference type="GO" id="GO:0016757">
    <property type="term" value="F:glycosyltransferase activity"/>
    <property type="evidence" value="ECO:0007669"/>
    <property type="project" value="UniProtKB-KW"/>
</dbReference>
<keyword evidence="3" id="KW-1185">Reference proteome</keyword>
<proteinExistence type="predicted"/>
<accession>A0A518BK80</accession>
<name>A0A518BK80_9BACT</name>
<dbReference type="PANTHER" id="PTHR12526">
    <property type="entry name" value="GLYCOSYLTRANSFERASE"/>
    <property type="match status" value="1"/>
</dbReference>
<dbReference type="KEGG" id="pbap:Pla133_24640"/>
<dbReference type="CDD" id="cd03801">
    <property type="entry name" value="GT4_PimA-like"/>
    <property type="match status" value="1"/>
</dbReference>
<sequence>MNATSSNSAGENPSTDGPRLDLIANARMPSQRAQSLQVAQMAAAFQAVGARTRLLHARRIPTPALPGGADLWSHYAVPDGPRPQVEAVPCLDWIDRSPRRLQFGPARLQEWTFARNAAERSLAPPAADLVLSREIESAVHLLRSGHGGVFVEIHRVPGGSTRRRWLREVAERARGVVAISGGVRDDLLALGVPDEALVVEHDGVALERFDGSLTVPAARAAIDVPAEVPLVVYTGGLLDWKGVDVLVDAARRLPEVRFVIAGGMDADVAQLRDYASGLSNVRFDGFVAPEKVLSYLVAGDVGVVPNRSYPPISAKYTSPLKVFEYLAAGLPMVVSDLPSLRDILDPASEAIFVEPDSPSLLAEGIRRLLDDRHLGYHLAKRGRIRAQRHSWRARARRLLDWMQTRTGVAGGAA</sequence>
<dbReference type="EMBL" id="CP036287">
    <property type="protein sequence ID" value="QDU67382.1"/>
    <property type="molecule type" value="Genomic_DNA"/>
</dbReference>
<evidence type="ECO:0000313" key="3">
    <source>
        <dbReference type="Proteomes" id="UP000316921"/>
    </source>
</evidence>
<dbReference type="EC" id="2.4.-.-" evidence="2"/>
<dbReference type="RefSeq" id="WP_145065488.1">
    <property type="nucleotide sequence ID" value="NZ_CP036287.1"/>
</dbReference>
<dbReference type="Gene3D" id="3.40.50.2000">
    <property type="entry name" value="Glycogen Phosphorylase B"/>
    <property type="match status" value="1"/>
</dbReference>